<dbReference type="EMBL" id="JXRQ01000024">
    <property type="protein sequence ID" value="KIL46944.1"/>
    <property type="molecule type" value="Genomic_DNA"/>
</dbReference>
<dbReference type="OrthoDB" id="4498710at2"/>
<protein>
    <submittedName>
        <fullName evidence="3">Large subunit terminase</fullName>
    </submittedName>
</protein>
<dbReference type="PANTHER" id="PTHR39184:SF1">
    <property type="entry name" value="PBSX PHAGE TERMINASE LARGE SUBUNIT"/>
    <property type="match status" value="1"/>
</dbReference>
<dbReference type="RefSeq" id="WP_052474171.1">
    <property type="nucleotide sequence ID" value="NZ_JXRQ01000024.1"/>
</dbReference>
<dbReference type="InterPro" id="IPR027417">
    <property type="entry name" value="P-loop_NTPase"/>
</dbReference>
<dbReference type="Proteomes" id="UP000031950">
    <property type="component" value="Unassembled WGS sequence"/>
</dbReference>
<evidence type="ECO:0000313" key="3">
    <source>
        <dbReference type="EMBL" id="KIL46944.1"/>
    </source>
</evidence>
<dbReference type="NCBIfam" id="TIGR01547">
    <property type="entry name" value="phage_term_2"/>
    <property type="match status" value="1"/>
</dbReference>
<dbReference type="PANTHER" id="PTHR39184">
    <property type="match status" value="1"/>
</dbReference>
<organism evidence="3 4">
    <name type="scientific">Jeotgalibacillus alimentarius</name>
    <dbReference type="NCBI Taxonomy" id="135826"/>
    <lineage>
        <taxon>Bacteria</taxon>
        <taxon>Bacillati</taxon>
        <taxon>Bacillota</taxon>
        <taxon>Bacilli</taxon>
        <taxon>Bacillales</taxon>
        <taxon>Caryophanaceae</taxon>
        <taxon>Jeotgalibacillus</taxon>
    </lineage>
</organism>
<dbReference type="Gene3D" id="3.40.50.300">
    <property type="entry name" value="P-loop containing nucleotide triphosphate hydrolases"/>
    <property type="match status" value="1"/>
</dbReference>
<dbReference type="InterPro" id="IPR052380">
    <property type="entry name" value="Viral_DNA_packaging_terminase"/>
</dbReference>
<sequence>MITLPKKTVKQFSFLTKKANKKKKPAPFKFKPFSLKQKQVLTWWRKDSPHKDKDGIICDGSVRAGKTVVMSLSYVMWAMDTFEEENLGMSGKTIGALRRNVITPLKRMLKARGYQVKDHRAENYLTISYKGKVNYFYIFGGKDESSQDLIQGITLAGMFFDEVALMPESFVKQATARCSVEGSKYWFNCNPAGPYHWFKLEWLEQLVEKNMLHIHFTMDDNLSLSDKVKDRYKRMYKGIFFQRYILGLWVLAEGIIYDMFKKEQHVYSKLDVLIDEFFVGIDFGTNNPTTFLLIGRAGEVFYVIKEYYHNGRKESRQKTVSMYSQDLKEFMEGYPYATVYVDPSATPLIAQLNQDGVYPQQADNAVLDGIQTVSNLLEHNRLYIHKDCKETLREFSSYIWDEKAQTRGEDKPKKENDHCLDALRYPIHTVLSGQLDWTNERPAGW</sequence>
<proteinExistence type="predicted"/>
<name>A0A0C2RYS3_9BACL</name>
<comment type="caution">
    <text evidence="3">The sequence shown here is derived from an EMBL/GenBank/DDBJ whole genome shotgun (WGS) entry which is preliminary data.</text>
</comment>
<keyword evidence="4" id="KW-1185">Reference proteome</keyword>
<dbReference type="InterPro" id="IPR035421">
    <property type="entry name" value="Terminase_6C"/>
</dbReference>
<dbReference type="AlphaFoldDB" id="A0A0C2RYS3"/>
<gene>
    <name evidence="3" type="ORF">KP77_25130</name>
</gene>
<evidence type="ECO:0000259" key="2">
    <source>
        <dbReference type="Pfam" id="PF17289"/>
    </source>
</evidence>
<evidence type="ECO:0000256" key="1">
    <source>
        <dbReference type="ARBA" id="ARBA00022612"/>
    </source>
</evidence>
<reference evidence="3 4" key="1">
    <citation type="submission" date="2015-01" db="EMBL/GenBank/DDBJ databases">
        <title>Genome sequence of Jeotgalibacillus alimentarius.</title>
        <authorList>
            <person name="Goh K.M."/>
            <person name="Chan K.-G."/>
            <person name="Yaakop A.S."/>
            <person name="Ee R."/>
            <person name="Gan H.M."/>
            <person name="Chan C.S."/>
        </authorList>
    </citation>
    <scope>NUCLEOTIDE SEQUENCE [LARGE SCALE GENOMIC DNA]</scope>
    <source>
        <strain evidence="3 4">YKJ-13</strain>
    </source>
</reference>
<keyword evidence="1" id="KW-1188">Viral release from host cell</keyword>
<accession>A0A0C2RYS3</accession>
<evidence type="ECO:0000313" key="4">
    <source>
        <dbReference type="Proteomes" id="UP000031950"/>
    </source>
</evidence>
<dbReference type="PATRIC" id="fig|135826.4.peg.2504"/>
<feature type="domain" description="Terminase large subunit gp17-like C-terminal" evidence="2">
    <location>
        <begin position="279"/>
        <end position="427"/>
    </location>
</feature>
<dbReference type="InterPro" id="IPR006437">
    <property type="entry name" value="Phage_terminase_lsu"/>
</dbReference>
<dbReference type="Gene3D" id="3.30.420.280">
    <property type="match status" value="1"/>
</dbReference>
<dbReference type="Pfam" id="PF17289">
    <property type="entry name" value="Terminase_6C"/>
    <property type="match status" value="1"/>
</dbReference>
<dbReference type="Pfam" id="PF03237">
    <property type="entry name" value="Terminase_6N"/>
    <property type="match status" value="1"/>
</dbReference>
<dbReference type="STRING" id="135826.KP77_25130"/>